<dbReference type="InterPro" id="IPR014710">
    <property type="entry name" value="RmlC-like_jellyroll"/>
</dbReference>
<evidence type="ECO:0000256" key="1">
    <source>
        <dbReference type="ARBA" id="ARBA00023597"/>
    </source>
</evidence>
<dbReference type="SUPFAM" id="SSF51182">
    <property type="entry name" value="RmlC-like cupins"/>
    <property type="match status" value="1"/>
</dbReference>
<dbReference type="Proteomes" id="UP000823775">
    <property type="component" value="Unassembled WGS sequence"/>
</dbReference>
<dbReference type="SMART" id="SM00835">
    <property type="entry name" value="Cupin_1"/>
    <property type="match status" value="1"/>
</dbReference>
<dbReference type="InterPro" id="IPR050253">
    <property type="entry name" value="Seed_Storage-Functional"/>
</dbReference>
<organism evidence="3 4">
    <name type="scientific">Datura stramonium</name>
    <name type="common">Jimsonweed</name>
    <name type="synonym">Common thornapple</name>
    <dbReference type="NCBI Taxonomy" id="4076"/>
    <lineage>
        <taxon>Eukaryota</taxon>
        <taxon>Viridiplantae</taxon>
        <taxon>Streptophyta</taxon>
        <taxon>Embryophyta</taxon>
        <taxon>Tracheophyta</taxon>
        <taxon>Spermatophyta</taxon>
        <taxon>Magnoliopsida</taxon>
        <taxon>eudicotyledons</taxon>
        <taxon>Gunneridae</taxon>
        <taxon>Pentapetalae</taxon>
        <taxon>asterids</taxon>
        <taxon>lamiids</taxon>
        <taxon>Solanales</taxon>
        <taxon>Solanaceae</taxon>
        <taxon>Solanoideae</taxon>
        <taxon>Datureae</taxon>
        <taxon>Datura</taxon>
    </lineage>
</organism>
<keyword evidence="4" id="KW-1185">Reference proteome</keyword>
<reference evidence="3 4" key="1">
    <citation type="journal article" date="2021" name="BMC Genomics">
        <title>Datura genome reveals duplications of psychoactive alkaloid biosynthetic genes and high mutation rate following tissue culture.</title>
        <authorList>
            <person name="Rajewski A."/>
            <person name="Carter-House D."/>
            <person name="Stajich J."/>
            <person name="Litt A."/>
        </authorList>
    </citation>
    <scope>NUCLEOTIDE SEQUENCE [LARGE SCALE GENOMIC DNA]</scope>
    <source>
        <strain evidence="3">AR-01</strain>
    </source>
</reference>
<evidence type="ECO:0000313" key="4">
    <source>
        <dbReference type="Proteomes" id="UP000823775"/>
    </source>
</evidence>
<dbReference type="Gene3D" id="2.60.120.10">
    <property type="entry name" value="Jelly Rolls"/>
    <property type="match status" value="1"/>
</dbReference>
<accession>A0ABS8WQ18</accession>
<name>A0ABS8WQ18_DATST</name>
<dbReference type="Pfam" id="PF00190">
    <property type="entry name" value="Cupin_1"/>
    <property type="match status" value="1"/>
</dbReference>
<proteinExistence type="inferred from homology"/>
<dbReference type="PANTHER" id="PTHR31189:SF41">
    <property type="entry name" value="VICILIN C72"/>
    <property type="match status" value="1"/>
</dbReference>
<comment type="caution">
    <text evidence="3">The sequence shown here is derived from an EMBL/GenBank/DDBJ whole genome shotgun (WGS) entry which is preliminary data.</text>
</comment>
<dbReference type="InterPro" id="IPR011051">
    <property type="entry name" value="RmlC_Cupin_sf"/>
</dbReference>
<dbReference type="CDD" id="cd02245">
    <property type="entry name" value="cupin_7S_vicilin-like_C"/>
    <property type="match status" value="1"/>
</dbReference>
<gene>
    <name evidence="3" type="ORF">HAX54_000517</name>
</gene>
<evidence type="ECO:0000313" key="3">
    <source>
        <dbReference type="EMBL" id="MCE3214999.1"/>
    </source>
</evidence>
<comment type="similarity">
    <text evidence="1">Belongs to the 7S seed storage protein family.</text>
</comment>
<protein>
    <recommendedName>
        <fullName evidence="2">Cupin type-1 domain-containing protein</fullName>
    </recommendedName>
</protein>
<dbReference type="PANTHER" id="PTHR31189">
    <property type="entry name" value="OS03G0336100 PROTEIN-RELATED"/>
    <property type="match status" value="1"/>
</dbReference>
<feature type="domain" description="Cupin type-1" evidence="2">
    <location>
        <begin position="13"/>
        <end position="170"/>
    </location>
</feature>
<sequence>MSQHVSHSTRGPFNVLNQRPLIGNRFGQYFEAAPERFQQLRDLDVAVGIMNINRGGMILPVYCTRATWLVMVALGTGRLEMVGSQSQQRQGHNYQKAVRGSVSVGDVFVIPAGHPITVMATGESNLRMVGFGINGYNSRLNFLAGQESIWRNVKRQAKELSFNMPAREVEEILQNQNESYFVAAPDQHQQQQYVLSSILEFLF</sequence>
<dbReference type="InterPro" id="IPR006045">
    <property type="entry name" value="Cupin_1"/>
</dbReference>
<dbReference type="EMBL" id="JACEIK010010144">
    <property type="protein sequence ID" value="MCE3214999.1"/>
    <property type="molecule type" value="Genomic_DNA"/>
</dbReference>
<evidence type="ECO:0000259" key="2">
    <source>
        <dbReference type="SMART" id="SM00835"/>
    </source>
</evidence>